<dbReference type="EMBL" id="GAMC01015467">
    <property type="protein sequence ID" value="JAB91088.1"/>
    <property type="molecule type" value="mRNA"/>
</dbReference>
<evidence type="ECO:0000256" key="2">
    <source>
        <dbReference type="ARBA" id="ARBA00022692"/>
    </source>
</evidence>
<feature type="compositionally biased region" description="Polar residues" evidence="9">
    <location>
        <begin position="323"/>
        <end position="351"/>
    </location>
</feature>
<evidence type="ECO:0000256" key="6">
    <source>
        <dbReference type="ARBA" id="ARBA00023157"/>
    </source>
</evidence>
<dbReference type="InterPro" id="IPR002172">
    <property type="entry name" value="LDrepeatLR_classA_rpt"/>
</dbReference>
<proteinExistence type="evidence at transcript level"/>
<keyword evidence="7" id="KW-0325">Glycoprotein</keyword>
<dbReference type="InterPro" id="IPR036055">
    <property type="entry name" value="LDL_receptor-like_sf"/>
</dbReference>
<feature type="disulfide bond" evidence="8">
    <location>
        <begin position="293"/>
        <end position="311"/>
    </location>
</feature>
<dbReference type="SUPFAM" id="SSF57424">
    <property type="entry name" value="LDL receptor-like module"/>
    <property type="match status" value="1"/>
</dbReference>
<keyword evidence="12" id="KW-0449">Lipoprotein</keyword>
<reference evidence="12" key="2">
    <citation type="journal article" date="2014" name="BMC Genomics">
        <title>A genomic perspective to assessing quality of mass-reared SIT flies used in Mediterranean fruit fly (Ceratitis capitata) eradication in California.</title>
        <authorList>
            <person name="Calla B."/>
            <person name="Hall B."/>
            <person name="Hou S."/>
            <person name="Geib S.M."/>
        </authorList>
    </citation>
    <scope>NUCLEOTIDE SEQUENCE</scope>
</reference>
<evidence type="ECO:0000313" key="12">
    <source>
        <dbReference type="EMBL" id="JAB91088.1"/>
    </source>
</evidence>
<reference evidence="12" key="1">
    <citation type="submission" date="2013-07" db="EMBL/GenBank/DDBJ databases">
        <authorList>
            <person name="Geib S."/>
        </authorList>
    </citation>
    <scope>NUCLEOTIDE SEQUENCE</scope>
</reference>
<dbReference type="PROSITE" id="PS50948">
    <property type="entry name" value="PAN"/>
    <property type="match status" value="1"/>
</dbReference>
<sequence>MFRNHILMGVAHASNTRLLRQTAETAKFLAIIFLFLTENVSRTCCSSNTIGYKSNDGYASWVATQTTGVVSGTVAAATADDTHRLAKRMDLELCLSKYEIHKNTIIRTGESQTLGGKYLQGLELDTAEECQRLCCETESCDVYVFEDKSDGYCYLFECGPPENFHCKFTRHANYTSAVLTVARNVNEKTTAKPTVAVVKGTNSISQQEWELTSLKVKPEERNRIASTAVGASGVESAGSPVLVPGTATISGNANVVATAGPVPMLGVEQIPPISVAFPQKVYPVQCGRFQFPCHSGECIAVYNACDGIPQCEDGSDEGPECSGVTSTAKANADAGSTNALDSSGQKLPSETQYQPSLSQQTMQQQQQQQQWQQQRNPSTTALTSQASPTMTANVPQQQQQQPPYQPNQAIPPTFAAISMPFHTRNGNAPESRGTPLSITINSSSDSIELQQHNSGNNNKYMNKFEANDDYDTLSCCGKMPLAMIAYEDGSERAEVGVSASATAATLHCNKLITAATIEIPLENCLYEFDAARRCEVMHN</sequence>
<feature type="compositionally biased region" description="Polar residues" evidence="9">
    <location>
        <begin position="375"/>
        <end position="394"/>
    </location>
</feature>
<dbReference type="SMART" id="SM00765">
    <property type="entry name" value="MANEC"/>
    <property type="match status" value="1"/>
</dbReference>
<dbReference type="CDD" id="cd00112">
    <property type="entry name" value="LDLa"/>
    <property type="match status" value="1"/>
</dbReference>
<dbReference type="PROSITE" id="PS50986">
    <property type="entry name" value="MANSC"/>
    <property type="match status" value="1"/>
</dbReference>
<feature type="compositionally biased region" description="Low complexity" evidence="9">
    <location>
        <begin position="352"/>
        <end position="374"/>
    </location>
</feature>
<feature type="compositionally biased region" description="Low complexity" evidence="9">
    <location>
        <begin position="395"/>
        <end position="411"/>
    </location>
</feature>
<dbReference type="GO" id="GO:0016020">
    <property type="term" value="C:membrane"/>
    <property type="evidence" value="ECO:0007669"/>
    <property type="project" value="UniProtKB-SubCell"/>
</dbReference>
<dbReference type="InterPro" id="IPR023415">
    <property type="entry name" value="LDLR_class-A_CS"/>
</dbReference>
<dbReference type="PROSITE" id="PS01209">
    <property type="entry name" value="LDLRA_1"/>
    <property type="match status" value="1"/>
</dbReference>
<keyword evidence="12" id="KW-0675">Receptor</keyword>
<dbReference type="InterPro" id="IPR013980">
    <property type="entry name" value="MANSC_dom"/>
</dbReference>
<dbReference type="Pfam" id="PF00057">
    <property type="entry name" value="Ldl_recept_a"/>
    <property type="match status" value="1"/>
</dbReference>
<dbReference type="SMART" id="SM00192">
    <property type="entry name" value="LDLa"/>
    <property type="match status" value="1"/>
</dbReference>
<comment type="caution">
    <text evidence="8">Lacks conserved residue(s) required for the propagation of feature annotation.</text>
</comment>
<feature type="domain" description="Apple" evidence="10">
    <location>
        <begin position="94"/>
        <end position="179"/>
    </location>
</feature>
<feature type="domain" description="MANSC" evidence="11">
    <location>
        <begin position="100"/>
        <end position="177"/>
    </location>
</feature>
<dbReference type="InterPro" id="IPR011106">
    <property type="entry name" value="MANSC_N"/>
</dbReference>
<name>W8B238_CERCA</name>
<evidence type="ECO:0000256" key="3">
    <source>
        <dbReference type="ARBA" id="ARBA00022729"/>
    </source>
</evidence>
<feature type="region of interest" description="Disordered" evidence="9">
    <location>
        <begin position="314"/>
        <end position="411"/>
    </location>
</feature>
<keyword evidence="3" id="KW-0732">Signal</keyword>
<dbReference type="PANTHER" id="PTHR46876:SF1">
    <property type="entry name" value="LOW-DENSITY LIPOPROTEIN RECEPTOR-RELATED PROTEIN 11"/>
    <property type="match status" value="1"/>
</dbReference>
<evidence type="ECO:0000256" key="8">
    <source>
        <dbReference type="PROSITE-ProRule" id="PRU00124"/>
    </source>
</evidence>
<feature type="disulfide bond" evidence="8">
    <location>
        <begin position="286"/>
        <end position="298"/>
    </location>
</feature>
<evidence type="ECO:0000256" key="4">
    <source>
        <dbReference type="ARBA" id="ARBA00022989"/>
    </source>
</evidence>
<dbReference type="AlphaFoldDB" id="W8B238"/>
<keyword evidence="2" id="KW-0812">Transmembrane</keyword>
<dbReference type="PROSITE" id="PS50068">
    <property type="entry name" value="LDLRA_2"/>
    <property type="match status" value="1"/>
</dbReference>
<evidence type="ECO:0000256" key="5">
    <source>
        <dbReference type="ARBA" id="ARBA00023136"/>
    </source>
</evidence>
<accession>W8B238</accession>
<evidence type="ECO:0000259" key="11">
    <source>
        <dbReference type="PROSITE" id="PS50986"/>
    </source>
</evidence>
<protein>
    <submittedName>
        <fullName evidence="12">Low-density lipoprotein receptor-related protein 11</fullName>
    </submittedName>
</protein>
<evidence type="ECO:0000259" key="10">
    <source>
        <dbReference type="PROSITE" id="PS50948"/>
    </source>
</evidence>
<dbReference type="OrthoDB" id="10037294at2759"/>
<dbReference type="Gene3D" id="4.10.400.10">
    <property type="entry name" value="Low-density Lipoprotein Receptor"/>
    <property type="match status" value="1"/>
</dbReference>
<dbReference type="PANTHER" id="PTHR46876">
    <property type="entry name" value="LOW-DENSITY LIPOPROTEIN RECEPTOR-RELATED PROTEIN 11"/>
    <property type="match status" value="1"/>
</dbReference>
<organism evidence="12">
    <name type="scientific">Ceratitis capitata</name>
    <name type="common">Mediterranean fruit fly</name>
    <name type="synonym">Tephritis capitata</name>
    <dbReference type="NCBI Taxonomy" id="7213"/>
    <lineage>
        <taxon>Eukaryota</taxon>
        <taxon>Metazoa</taxon>
        <taxon>Ecdysozoa</taxon>
        <taxon>Arthropoda</taxon>
        <taxon>Hexapoda</taxon>
        <taxon>Insecta</taxon>
        <taxon>Pterygota</taxon>
        <taxon>Neoptera</taxon>
        <taxon>Endopterygota</taxon>
        <taxon>Diptera</taxon>
        <taxon>Brachycera</taxon>
        <taxon>Muscomorpha</taxon>
        <taxon>Tephritoidea</taxon>
        <taxon>Tephritidae</taxon>
        <taxon>Ceratitis</taxon>
        <taxon>Ceratitis</taxon>
    </lineage>
</organism>
<evidence type="ECO:0000256" key="7">
    <source>
        <dbReference type="ARBA" id="ARBA00023180"/>
    </source>
</evidence>
<evidence type="ECO:0000256" key="1">
    <source>
        <dbReference type="ARBA" id="ARBA00004479"/>
    </source>
</evidence>
<keyword evidence="5" id="KW-0472">Membrane</keyword>
<evidence type="ECO:0000256" key="9">
    <source>
        <dbReference type="SAM" id="MobiDB-lite"/>
    </source>
</evidence>
<keyword evidence="6 8" id="KW-1015">Disulfide bond</keyword>
<dbReference type="InterPro" id="IPR003609">
    <property type="entry name" value="Pan_app"/>
</dbReference>
<keyword evidence="4" id="KW-1133">Transmembrane helix</keyword>
<comment type="subcellular location">
    <subcellularLocation>
        <location evidence="1">Membrane</location>
        <topology evidence="1">Single-pass type I membrane protein</topology>
    </subcellularLocation>
</comment>
<gene>
    <name evidence="12" type="primary">LRP11</name>
</gene>
<dbReference type="Pfam" id="PF07502">
    <property type="entry name" value="MANEC"/>
    <property type="match status" value="1"/>
</dbReference>